<feature type="transmembrane region" description="Helical" evidence="1">
    <location>
        <begin position="167"/>
        <end position="186"/>
    </location>
</feature>
<feature type="transmembrane region" description="Helical" evidence="1">
    <location>
        <begin position="207"/>
        <end position="225"/>
    </location>
</feature>
<sequence length="284" mass="32868">MVCCVNIPQNCMMKPAADSKGDYSKSEVVVHFSLNFRYLCIVTALIPFCTLVVCFITAIIYQNEEVHETHCHVYNIIPSISAITGVSPQRYLWRLSVALHIGPRYIIAATHRSYLHTLIGKDVDLDLQKATRRWLDLAFWCNVLEVSALAGVTYISNMENYFLHEKLFMFFMFCSLWHMLASLKALQNIGISKKNSKMFEQEIFYKKILLIISIISTIFMGAFFAEHRLLCRELAFSRFAFCEYIIATANIMYHCTLISHFPSEHLVIARGLHKTKHENAWKLY</sequence>
<name>A0A0T6B2R3_9SCAR</name>
<accession>A0A0T6B2R3</accession>
<keyword evidence="4" id="KW-1185">Reference proteome</keyword>
<dbReference type="InterPro" id="IPR039545">
    <property type="entry name" value="PGAP2"/>
</dbReference>
<protein>
    <recommendedName>
        <fullName evidence="2">CWH43-like N-terminal domain-containing protein</fullName>
    </recommendedName>
</protein>
<evidence type="ECO:0000313" key="3">
    <source>
        <dbReference type="EMBL" id="KRT81747.1"/>
    </source>
</evidence>
<evidence type="ECO:0000256" key="1">
    <source>
        <dbReference type="SAM" id="Phobius"/>
    </source>
</evidence>
<keyword evidence="1" id="KW-1133">Transmembrane helix</keyword>
<dbReference type="GO" id="GO:0005789">
    <property type="term" value="C:endoplasmic reticulum membrane"/>
    <property type="evidence" value="ECO:0007669"/>
    <property type="project" value="TreeGrafter"/>
</dbReference>
<dbReference type="EMBL" id="LJIG01016056">
    <property type="protein sequence ID" value="KRT81747.1"/>
    <property type="molecule type" value="Genomic_DNA"/>
</dbReference>
<dbReference type="GO" id="GO:0000139">
    <property type="term" value="C:Golgi membrane"/>
    <property type="evidence" value="ECO:0007669"/>
    <property type="project" value="InterPro"/>
</dbReference>
<keyword evidence="1" id="KW-0472">Membrane</keyword>
<feature type="transmembrane region" description="Helical" evidence="1">
    <location>
        <begin position="36"/>
        <end position="61"/>
    </location>
</feature>
<proteinExistence type="predicted"/>
<dbReference type="Pfam" id="PF10277">
    <property type="entry name" value="Frag1"/>
    <property type="match status" value="1"/>
</dbReference>
<evidence type="ECO:0000259" key="2">
    <source>
        <dbReference type="Pfam" id="PF10277"/>
    </source>
</evidence>
<organism evidence="3 4">
    <name type="scientific">Oryctes borbonicus</name>
    <dbReference type="NCBI Taxonomy" id="1629725"/>
    <lineage>
        <taxon>Eukaryota</taxon>
        <taxon>Metazoa</taxon>
        <taxon>Ecdysozoa</taxon>
        <taxon>Arthropoda</taxon>
        <taxon>Hexapoda</taxon>
        <taxon>Insecta</taxon>
        <taxon>Pterygota</taxon>
        <taxon>Neoptera</taxon>
        <taxon>Endopterygota</taxon>
        <taxon>Coleoptera</taxon>
        <taxon>Polyphaga</taxon>
        <taxon>Scarabaeiformia</taxon>
        <taxon>Scarabaeidae</taxon>
        <taxon>Dynastinae</taxon>
        <taxon>Oryctes</taxon>
    </lineage>
</organism>
<evidence type="ECO:0000313" key="4">
    <source>
        <dbReference type="Proteomes" id="UP000051574"/>
    </source>
</evidence>
<dbReference type="PANTHER" id="PTHR12892:SF17">
    <property type="entry name" value="POST-GPI ATTACHMENT TO PROTEINS FACTOR 2-LIKE"/>
    <property type="match status" value="1"/>
</dbReference>
<dbReference type="Proteomes" id="UP000051574">
    <property type="component" value="Unassembled WGS sequence"/>
</dbReference>
<dbReference type="PANTHER" id="PTHR12892">
    <property type="entry name" value="FGF RECEPTOR ACTIVATING PROTEIN 1"/>
    <property type="match status" value="1"/>
</dbReference>
<comment type="caution">
    <text evidence="3">The sequence shown here is derived from an EMBL/GenBank/DDBJ whole genome shotgun (WGS) entry which is preliminary data.</text>
</comment>
<feature type="domain" description="CWH43-like N-terminal" evidence="2">
    <location>
        <begin position="35"/>
        <end position="261"/>
    </location>
</feature>
<dbReference type="OrthoDB" id="68581at2759"/>
<dbReference type="AlphaFoldDB" id="A0A0T6B2R3"/>
<reference evidence="3 4" key="1">
    <citation type="submission" date="2015-09" db="EMBL/GenBank/DDBJ databases">
        <title>Draft genome of the scarab beetle Oryctes borbonicus.</title>
        <authorList>
            <person name="Meyer J.M."/>
            <person name="Markov G.V."/>
            <person name="Baskaran P."/>
            <person name="Herrmann M."/>
            <person name="Sommer R.J."/>
            <person name="Roedelsperger C."/>
        </authorList>
    </citation>
    <scope>NUCLEOTIDE SEQUENCE [LARGE SCALE GENOMIC DNA]</scope>
    <source>
        <strain evidence="3">OB123</strain>
        <tissue evidence="3">Whole animal</tissue>
    </source>
</reference>
<gene>
    <name evidence="3" type="ORF">AMK59_4932</name>
</gene>
<keyword evidence="1" id="KW-0812">Transmembrane</keyword>
<dbReference type="InterPro" id="IPR019402">
    <property type="entry name" value="CWH43_N"/>
</dbReference>
<dbReference type="GO" id="GO:0006506">
    <property type="term" value="P:GPI anchor biosynthetic process"/>
    <property type="evidence" value="ECO:0007669"/>
    <property type="project" value="TreeGrafter"/>
</dbReference>